<dbReference type="OrthoDB" id="9768937at2"/>
<dbReference type="RefSeq" id="WP_096993077.1">
    <property type="nucleotide sequence ID" value="NZ_JBHSII010000001.1"/>
</dbReference>
<evidence type="ECO:0000259" key="1">
    <source>
        <dbReference type="Pfam" id="PF00534"/>
    </source>
</evidence>
<reference evidence="3" key="1">
    <citation type="submission" date="2016-06" db="EMBL/GenBank/DDBJ databases">
        <authorList>
            <person name="Rodrigo-Torres L."/>
            <person name="Arahal R.D."/>
            <person name="Lucena T."/>
        </authorList>
    </citation>
    <scope>NUCLEOTIDE SEQUENCE [LARGE SCALE GENOMIC DNA]</scope>
    <source>
        <strain evidence="3">CECT8203</strain>
    </source>
</reference>
<gene>
    <name evidence="2" type="primary">pglH</name>
    <name evidence="2" type="ORF">VTH8203_01467</name>
</gene>
<dbReference type="EMBL" id="OANU01000014">
    <property type="protein sequence ID" value="SNX47852.1"/>
    <property type="molecule type" value="Genomic_DNA"/>
</dbReference>
<dbReference type="GO" id="GO:0016757">
    <property type="term" value="F:glycosyltransferase activity"/>
    <property type="evidence" value="ECO:0007669"/>
    <property type="project" value="UniProtKB-KW"/>
</dbReference>
<evidence type="ECO:0000313" key="2">
    <source>
        <dbReference type="EMBL" id="SNX47852.1"/>
    </source>
</evidence>
<name>A0A240EGR1_9VIBR</name>
<keyword evidence="3" id="KW-1185">Reference proteome</keyword>
<accession>A0A240EGR1</accession>
<protein>
    <submittedName>
        <fullName evidence="2">GalNAc-alpha-(1-&gt;4)-GalNAc-alpha-(1-&gt;3)-diNAcBac-PP-undecaprenol alpha-1,4-N-acetyl-D-galactosaminyltransferase</fullName>
        <ecNumber evidence="2">2.4.1.292</ecNumber>
    </submittedName>
</protein>
<dbReference type="AlphaFoldDB" id="A0A240EGR1"/>
<dbReference type="Pfam" id="PF00534">
    <property type="entry name" value="Glycos_transf_1"/>
    <property type="match status" value="1"/>
</dbReference>
<dbReference type="SUPFAM" id="SSF53756">
    <property type="entry name" value="UDP-Glycosyltransferase/glycogen phosphorylase"/>
    <property type="match status" value="1"/>
</dbReference>
<proteinExistence type="predicted"/>
<dbReference type="Proteomes" id="UP000219336">
    <property type="component" value="Unassembled WGS sequence"/>
</dbReference>
<keyword evidence="2" id="KW-0808">Transferase</keyword>
<dbReference type="EC" id="2.4.1.292" evidence="2"/>
<dbReference type="PANTHER" id="PTHR45947">
    <property type="entry name" value="SULFOQUINOVOSYL TRANSFERASE SQD2"/>
    <property type="match status" value="1"/>
</dbReference>
<feature type="domain" description="Glycosyl transferase family 1" evidence="1">
    <location>
        <begin position="192"/>
        <end position="345"/>
    </location>
</feature>
<keyword evidence="2" id="KW-0328">Glycosyltransferase</keyword>
<dbReference type="Gene3D" id="3.40.50.2000">
    <property type="entry name" value="Glycogen Phosphorylase B"/>
    <property type="match status" value="2"/>
</dbReference>
<sequence length="376" mass="43769">MKLGLFFSKCISLEIWYKKGLATREFKIYNELYSNGELSELHLFTYGSGDQEYLNKLMSEGVIGDYVNLHEMPKIFDNKLGKRIYQLILPFNNKIIKDIDILKTNQLDGSLAALLSKLLYRKKLYVRTGYSLITFMKNQKRYPWVYFWELIERIALKYCDIASAASIADLDEWKNKGVDDKKLKWLPNFIDEKDFKPQSNINERKDRIVFIGRLNEQKNLENILIACERTNVEIDVYGEGELGEELKTRFSDTRIIRFKGKVDNSKVPEILSKYKYYILCSLYEGTPKTLLEAMFCEVYTITSNRPGINLISKFGGTICDGVEHIEIEKGIIDAKKISNEDYSELVSKTRNEVANIYSLRNVTKVEQKIYQLLSDI</sequence>
<dbReference type="InterPro" id="IPR001296">
    <property type="entry name" value="Glyco_trans_1"/>
</dbReference>
<organism evidence="2 3">
    <name type="scientific">Vibrio thalassae</name>
    <dbReference type="NCBI Taxonomy" id="1243014"/>
    <lineage>
        <taxon>Bacteria</taxon>
        <taxon>Pseudomonadati</taxon>
        <taxon>Pseudomonadota</taxon>
        <taxon>Gammaproteobacteria</taxon>
        <taxon>Vibrionales</taxon>
        <taxon>Vibrionaceae</taxon>
        <taxon>Vibrio</taxon>
    </lineage>
</organism>
<evidence type="ECO:0000313" key="3">
    <source>
        <dbReference type="Proteomes" id="UP000219336"/>
    </source>
</evidence>
<dbReference type="InterPro" id="IPR050194">
    <property type="entry name" value="Glycosyltransferase_grp1"/>
</dbReference>
<dbReference type="PANTHER" id="PTHR45947:SF3">
    <property type="entry name" value="SULFOQUINOVOSYL TRANSFERASE SQD2"/>
    <property type="match status" value="1"/>
</dbReference>